<keyword evidence="13" id="KW-1185">Reference proteome</keyword>
<keyword evidence="3 9" id="KW-0547">Nucleotide-binding</keyword>
<keyword evidence="8" id="KW-0539">Nucleus</keyword>
<dbReference type="GO" id="GO:0006312">
    <property type="term" value="P:mitotic recombination"/>
    <property type="evidence" value="ECO:0007669"/>
    <property type="project" value="TreeGrafter"/>
</dbReference>
<evidence type="ECO:0000256" key="4">
    <source>
        <dbReference type="ARBA" id="ARBA00022763"/>
    </source>
</evidence>
<dbReference type="InterPro" id="IPR036678">
    <property type="entry name" value="MutS_con_dom_sf"/>
</dbReference>
<dbReference type="Pfam" id="PF05192">
    <property type="entry name" value="MutS_III"/>
    <property type="match status" value="1"/>
</dbReference>
<dbReference type="Pfam" id="PF05188">
    <property type="entry name" value="MutS_II"/>
    <property type="match status" value="1"/>
</dbReference>
<dbReference type="GO" id="GO:0006298">
    <property type="term" value="P:mismatch repair"/>
    <property type="evidence" value="ECO:0007669"/>
    <property type="project" value="InterPro"/>
</dbReference>
<dbReference type="PROSITE" id="PS00486">
    <property type="entry name" value="DNA_MISMATCH_REPAIR_2"/>
    <property type="match status" value="1"/>
</dbReference>
<organism evidence="12 13">
    <name type="scientific">Henosepilachna vigintioctopunctata</name>
    <dbReference type="NCBI Taxonomy" id="420089"/>
    <lineage>
        <taxon>Eukaryota</taxon>
        <taxon>Metazoa</taxon>
        <taxon>Ecdysozoa</taxon>
        <taxon>Arthropoda</taxon>
        <taxon>Hexapoda</taxon>
        <taxon>Insecta</taxon>
        <taxon>Pterygota</taxon>
        <taxon>Neoptera</taxon>
        <taxon>Endopterygota</taxon>
        <taxon>Coleoptera</taxon>
        <taxon>Polyphaga</taxon>
        <taxon>Cucujiformia</taxon>
        <taxon>Coccinelloidea</taxon>
        <taxon>Coccinellidae</taxon>
        <taxon>Epilachninae</taxon>
        <taxon>Epilachnini</taxon>
        <taxon>Henosepilachna</taxon>
    </lineage>
</organism>
<keyword evidence="4 9" id="KW-0227">DNA damage</keyword>
<keyword evidence="6 9" id="KW-0238">DNA-binding</keyword>
<dbReference type="SMART" id="SM00533">
    <property type="entry name" value="MUTSd"/>
    <property type="match status" value="1"/>
</dbReference>
<dbReference type="GO" id="GO:0032301">
    <property type="term" value="C:MutSalpha complex"/>
    <property type="evidence" value="ECO:0007669"/>
    <property type="project" value="TreeGrafter"/>
</dbReference>
<dbReference type="InterPro" id="IPR007860">
    <property type="entry name" value="DNA_mmatch_repair_MutS_con_dom"/>
</dbReference>
<dbReference type="InterPro" id="IPR045076">
    <property type="entry name" value="MutS"/>
</dbReference>
<dbReference type="PANTHER" id="PTHR11361">
    <property type="entry name" value="DNA MISMATCH REPAIR PROTEIN MUTS FAMILY MEMBER"/>
    <property type="match status" value="1"/>
</dbReference>
<dbReference type="GO" id="GO:0140664">
    <property type="term" value="F:ATP-dependent DNA damage sensor activity"/>
    <property type="evidence" value="ECO:0007669"/>
    <property type="project" value="InterPro"/>
</dbReference>
<evidence type="ECO:0000256" key="8">
    <source>
        <dbReference type="ARBA" id="ARBA00023242"/>
    </source>
</evidence>
<evidence type="ECO:0000256" key="2">
    <source>
        <dbReference type="ARBA" id="ARBA00006271"/>
    </source>
</evidence>
<dbReference type="InterPro" id="IPR007695">
    <property type="entry name" value="DNA_mismatch_repair_MutS-lik_N"/>
</dbReference>
<dbReference type="InterPro" id="IPR036187">
    <property type="entry name" value="DNA_mismatch_repair_MutS_sf"/>
</dbReference>
<dbReference type="Pfam" id="PF05190">
    <property type="entry name" value="MutS_IV"/>
    <property type="match status" value="1"/>
</dbReference>
<dbReference type="Gene3D" id="3.40.1170.10">
    <property type="entry name" value="DNA repair protein MutS, domain I"/>
    <property type="match status" value="1"/>
</dbReference>
<dbReference type="InterPro" id="IPR007696">
    <property type="entry name" value="DNA_mismatch_repair_MutS_core"/>
</dbReference>
<keyword evidence="5" id="KW-0067">ATP-binding</keyword>
<dbReference type="Gene3D" id="3.30.420.110">
    <property type="entry name" value="MutS, connector domain"/>
    <property type="match status" value="1"/>
</dbReference>
<keyword evidence="7 9" id="KW-0234">DNA repair</keyword>
<proteinExistence type="inferred from homology"/>
<dbReference type="SUPFAM" id="SSF48334">
    <property type="entry name" value="DNA repair protein MutS, domain III"/>
    <property type="match status" value="1"/>
</dbReference>
<dbReference type="SMART" id="SM00534">
    <property type="entry name" value="MUTSac"/>
    <property type="match status" value="1"/>
</dbReference>
<dbReference type="InterPro" id="IPR027417">
    <property type="entry name" value="P-loop_NTPase"/>
</dbReference>
<evidence type="ECO:0000256" key="9">
    <source>
        <dbReference type="RuleBase" id="RU003756"/>
    </source>
</evidence>
<evidence type="ECO:0000256" key="5">
    <source>
        <dbReference type="ARBA" id="ARBA00022840"/>
    </source>
</evidence>
<dbReference type="GO" id="GO:0030983">
    <property type="term" value="F:mismatched DNA binding"/>
    <property type="evidence" value="ECO:0007669"/>
    <property type="project" value="InterPro"/>
</dbReference>
<dbReference type="Proteomes" id="UP001431783">
    <property type="component" value="Unassembled WGS sequence"/>
</dbReference>
<evidence type="ECO:0000313" key="12">
    <source>
        <dbReference type="EMBL" id="KAK9875018.1"/>
    </source>
</evidence>
<reference evidence="12 13" key="1">
    <citation type="submission" date="2023-03" db="EMBL/GenBank/DDBJ databases">
        <title>Genome insight into feeding habits of ladybird beetles.</title>
        <authorList>
            <person name="Li H.-S."/>
            <person name="Huang Y.-H."/>
            <person name="Pang H."/>
        </authorList>
    </citation>
    <scope>NUCLEOTIDE SEQUENCE [LARGE SCALE GENOMIC DNA]</scope>
    <source>
        <strain evidence="12">SYSU_2023b</strain>
        <tissue evidence="12">Whole body</tissue>
    </source>
</reference>
<sequence>MSTTEPTNTFNLDLPQQLGFVRYFNSLPEKSSTTIRFFNRTDFYTVHGNDAFVVSSINGNTVKYMGEEPKLSYVTLSKNQFELVLRELLLVRQYRVEVFLKQTQGKNNDWQVEYKGSPGNLSQFEEILFENADVVYSNCVMGVKIVKNKNLAIGCVDVAESKFSVCEMVDNDCFTELEALIAQISPKECIIPDTDSIDYGSLKNLLERNGILVAKIKRSEFKCNDMEDLNRLLFFQKGQSRSTVTFPETKLEEAMGTLQALLKFLNLSGDERNFNQFKFQTLDASRFVRLDNAALHALNVFPQVGSNTIEDSVLNPNQSKSSSLLGVLDYCATNQGKRLLSQWIKQPLCDHNLINERLNVVDCFITNMELRTSLAKDCLPRLPDMLLLLKKLSSKKAKLQDCYKIYQTVSGVPYLLSSLKKADNKYVKSMLTDPISEILCDLNKYLEMIEQVLDLDLVDRGEFLVKHTFDAELKDLYQDKQKYEEKMQKLLRRATDDLGFDDGKIKLEFTDQHGYFFRVTLKEEPQLRGNKNYNIIDAVKGGVRFTNDKLSEINESYRILKENYEQQQKAVVEQILDIAAGYVDSLRTMNINIAVVDVLVSFSVASVSAKIPYVRPKLYEAGAGILNMKKVRHPCLEQQDHISFIPNNAEFNKDDNTLHIITGPNMCGKSTFIRSVGVCVLMAHIGCPVPCQSAEISVVDSILARVGADDCQLKGLSTFMLEMIETSTIVKTATSNSLVIIDELGRGTSTYDGCGIASAIVEHLAKEVKCFTLFATHFHEIINLADQFSNVTNWHVTAVTTNNTITPLYQVKNGPCDKSYGIHCARMVGFPEDVLEWALEYQKELEHYEGTKLIANYESSVKKEIIQKGDELIKKTLEDIKALPDTMTDEELTKKLASIKEEILKKDNLFVKGLLLE</sequence>
<dbReference type="FunFam" id="3.30.420.110:FF:000002">
    <property type="entry name" value="DNA mismatch repair protein"/>
    <property type="match status" value="1"/>
</dbReference>
<comment type="caution">
    <text evidence="12">The sequence shown here is derived from an EMBL/GenBank/DDBJ whole genome shotgun (WGS) entry which is preliminary data.</text>
</comment>
<comment type="similarity">
    <text evidence="2 9">Belongs to the DNA mismatch repair MutS family.</text>
</comment>
<dbReference type="InterPro" id="IPR000432">
    <property type="entry name" value="DNA_mismatch_repair_MutS_C"/>
</dbReference>
<dbReference type="InterPro" id="IPR016151">
    <property type="entry name" value="DNA_mismatch_repair_MutS_N"/>
</dbReference>
<evidence type="ECO:0000259" key="11">
    <source>
        <dbReference type="PROSITE" id="PS00486"/>
    </source>
</evidence>
<dbReference type="FunFam" id="3.40.50.300:FF:001115">
    <property type="entry name" value="DNA mismatch repair protein MSH2"/>
    <property type="match status" value="1"/>
</dbReference>
<gene>
    <name evidence="12" type="ORF">WA026_005828</name>
</gene>
<dbReference type="Pfam" id="PF01624">
    <property type="entry name" value="MutS_I"/>
    <property type="match status" value="1"/>
</dbReference>
<accession>A0AAW1TXL6</accession>
<dbReference type="AlphaFoldDB" id="A0AAW1TXL6"/>
<name>A0AAW1TXL6_9CUCU</name>
<feature type="domain" description="DNA mismatch repair proteins mutS family" evidence="11">
    <location>
        <begin position="737"/>
        <end position="753"/>
    </location>
</feature>
<dbReference type="EMBL" id="JARQZJ010000032">
    <property type="protein sequence ID" value="KAK9875018.1"/>
    <property type="molecule type" value="Genomic_DNA"/>
</dbReference>
<dbReference type="SUPFAM" id="SSF52540">
    <property type="entry name" value="P-loop containing nucleoside triphosphate hydrolases"/>
    <property type="match status" value="1"/>
</dbReference>
<evidence type="ECO:0000256" key="1">
    <source>
        <dbReference type="ARBA" id="ARBA00004123"/>
    </source>
</evidence>
<protein>
    <recommendedName>
        <fullName evidence="11">DNA mismatch repair proteins mutS family domain-containing protein</fullName>
    </recommendedName>
</protein>
<dbReference type="Pfam" id="PF00488">
    <property type="entry name" value="MutS_V"/>
    <property type="match status" value="1"/>
</dbReference>
<dbReference type="GO" id="GO:0005524">
    <property type="term" value="F:ATP binding"/>
    <property type="evidence" value="ECO:0007669"/>
    <property type="project" value="UniProtKB-KW"/>
</dbReference>
<evidence type="ECO:0000256" key="10">
    <source>
        <dbReference type="SAM" id="Coils"/>
    </source>
</evidence>
<dbReference type="InterPro" id="IPR007861">
    <property type="entry name" value="DNA_mismatch_repair_MutS_clamp"/>
</dbReference>
<comment type="function">
    <text evidence="9">Component of the post-replicative DNA mismatch repair system (MMR).</text>
</comment>
<evidence type="ECO:0000313" key="13">
    <source>
        <dbReference type="Proteomes" id="UP001431783"/>
    </source>
</evidence>
<dbReference type="Gene3D" id="3.40.50.300">
    <property type="entry name" value="P-loop containing nucleotide triphosphate hydrolases"/>
    <property type="match status" value="1"/>
</dbReference>
<dbReference type="Gene3D" id="1.10.1420.10">
    <property type="match status" value="2"/>
</dbReference>
<evidence type="ECO:0000256" key="6">
    <source>
        <dbReference type="ARBA" id="ARBA00023125"/>
    </source>
</evidence>
<dbReference type="InterPro" id="IPR011184">
    <property type="entry name" value="DNA_mismatch_repair_Msh2"/>
</dbReference>
<evidence type="ECO:0000256" key="3">
    <source>
        <dbReference type="ARBA" id="ARBA00022741"/>
    </source>
</evidence>
<comment type="subcellular location">
    <subcellularLocation>
        <location evidence="1">Nucleus</location>
    </subcellularLocation>
</comment>
<feature type="coiled-coil region" evidence="10">
    <location>
        <begin position="466"/>
        <end position="493"/>
    </location>
</feature>
<dbReference type="PANTHER" id="PTHR11361:SF35">
    <property type="entry name" value="DNA MISMATCH REPAIR PROTEIN MSH2"/>
    <property type="match status" value="1"/>
</dbReference>
<dbReference type="PIRSF" id="PIRSF005813">
    <property type="entry name" value="MSH2"/>
    <property type="match status" value="1"/>
</dbReference>
<evidence type="ECO:0000256" key="7">
    <source>
        <dbReference type="ARBA" id="ARBA00023204"/>
    </source>
</evidence>
<keyword evidence="10" id="KW-0175">Coiled coil</keyword>
<dbReference type="GO" id="GO:0043570">
    <property type="term" value="P:maintenance of DNA repeat elements"/>
    <property type="evidence" value="ECO:0007669"/>
    <property type="project" value="UniProtKB-ARBA"/>
</dbReference>
<dbReference type="SUPFAM" id="SSF53150">
    <property type="entry name" value="DNA repair protein MutS, domain II"/>
    <property type="match status" value="1"/>
</dbReference>